<feature type="transmembrane region" description="Helical" evidence="5">
    <location>
        <begin position="16"/>
        <end position="40"/>
    </location>
</feature>
<evidence type="ECO:0000256" key="5">
    <source>
        <dbReference type="SAM" id="Phobius"/>
    </source>
</evidence>
<evidence type="ECO:0000256" key="2">
    <source>
        <dbReference type="ARBA" id="ARBA00022692"/>
    </source>
</evidence>
<feature type="transmembrane region" description="Helical" evidence="5">
    <location>
        <begin position="326"/>
        <end position="350"/>
    </location>
</feature>
<keyword evidence="4 5" id="KW-0472">Membrane</keyword>
<dbReference type="InterPro" id="IPR005828">
    <property type="entry name" value="MFS_sugar_transport-like"/>
</dbReference>
<comment type="caution">
    <text evidence="6">The sequence shown here is derived from an EMBL/GenBank/DDBJ whole genome shotgun (WGS) entry which is preliminary data.</text>
</comment>
<dbReference type="Pfam" id="PF07690">
    <property type="entry name" value="MFS_1"/>
    <property type="match status" value="1"/>
</dbReference>
<keyword evidence="3 5" id="KW-1133">Transmembrane helix</keyword>
<dbReference type="EMBL" id="JAIEZQ010000002">
    <property type="protein sequence ID" value="MBY9075888.1"/>
    <property type="molecule type" value="Genomic_DNA"/>
</dbReference>
<name>A0ABS7RLG1_9ACTN</name>
<proteinExistence type="predicted"/>
<reference evidence="6 7" key="1">
    <citation type="submission" date="2021-08" db="EMBL/GenBank/DDBJ databases">
        <title>Nocardioides bacterium WL0053 sp. nov., isolated from the sediment.</title>
        <authorList>
            <person name="Wang L."/>
            <person name="Zhang D."/>
            <person name="Zhang A."/>
        </authorList>
    </citation>
    <scope>NUCLEOTIDE SEQUENCE [LARGE SCALE GENOMIC DNA]</scope>
    <source>
        <strain evidence="6 7">WL0053</strain>
    </source>
</reference>
<evidence type="ECO:0000256" key="3">
    <source>
        <dbReference type="ARBA" id="ARBA00022989"/>
    </source>
</evidence>
<dbReference type="SUPFAM" id="SSF103473">
    <property type="entry name" value="MFS general substrate transporter"/>
    <property type="match status" value="1"/>
</dbReference>
<dbReference type="Proteomes" id="UP000754710">
    <property type="component" value="Unassembled WGS sequence"/>
</dbReference>
<dbReference type="PANTHER" id="PTHR23534:SF1">
    <property type="entry name" value="MAJOR FACILITATOR SUPERFAMILY PROTEIN"/>
    <property type="match status" value="1"/>
</dbReference>
<evidence type="ECO:0000313" key="7">
    <source>
        <dbReference type="Proteomes" id="UP000754710"/>
    </source>
</evidence>
<feature type="transmembrane region" description="Helical" evidence="5">
    <location>
        <begin position="269"/>
        <end position="290"/>
    </location>
</feature>
<dbReference type="Pfam" id="PF00083">
    <property type="entry name" value="Sugar_tr"/>
    <property type="match status" value="1"/>
</dbReference>
<evidence type="ECO:0000313" key="6">
    <source>
        <dbReference type="EMBL" id="MBY9075888.1"/>
    </source>
</evidence>
<feature type="transmembrane region" description="Helical" evidence="5">
    <location>
        <begin position="82"/>
        <end position="102"/>
    </location>
</feature>
<evidence type="ECO:0000256" key="1">
    <source>
        <dbReference type="ARBA" id="ARBA00004370"/>
    </source>
</evidence>
<evidence type="ECO:0000256" key="4">
    <source>
        <dbReference type="ARBA" id="ARBA00023136"/>
    </source>
</evidence>
<feature type="transmembrane region" description="Helical" evidence="5">
    <location>
        <begin position="141"/>
        <end position="159"/>
    </location>
</feature>
<keyword evidence="7" id="KW-1185">Reference proteome</keyword>
<protein>
    <submittedName>
        <fullName evidence="6">MFS transporter</fullName>
    </submittedName>
</protein>
<feature type="transmembrane region" description="Helical" evidence="5">
    <location>
        <begin position="179"/>
        <end position="197"/>
    </location>
</feature>
<gene>
    <name evidence="6" type="ORF">K1X13_13730</name>
</gene>
<organism evidence="6 7">
    <name type="scientific">Nocardioides jiangsuensis</name>
    <dbReference type="NCBI Taxonomy" id="2866161"/>
    <lineage>
        <taxon>Bacteria</taxon>
        <taxon>Bacillati</taxon>
        <taxon>Actinomycetota</taxon>
        <taxon>Actinomycetes</taxon>
        <taxon>Propionibacteriales</taxon>
        <taxon>Nocardioidaceae</taxon>
        <taxon>Nocardioides</taxon>
    </lineage>
</organism>
<feature type="transmembrane region" description="Helical" evidence="5">
    <location>
        <begin position="236"/>
        <end position="257"/>
    </location>
</feature>
<feature type="transmembrane region" description="Helical" evidence="5">
    <location>
        <begin position="302"/>
        <end position="320"/>
    </location>
</feature>
<comment type="subcellular location">
    <subcellularLocation>
        <location evidence="1">Membrane</location>
    </subcellularLocation>
</comment>
<feature type="transmembrane region" description="Helical" evidence="5">
    <location>
        <begin position="52"/>
        <end position="70"/>
    </location>
</feature>
<accession>A0ABS7RLG1</accession>
<sequence length="428" mass="43010">MRWPDHRIAQVQRRTIWTLVVTQALGGLGITVGIAVAAILAEEISGSEELAGLVQTMQVLGAALASFLLAHLMGRRGRRPGLFVGYVLGAAGGTLCVLAGVIRSFPLLLVGATLLGSTTAANNQSRYAATDLAAPGRRARSLAVVVWATTIGAVAGPNLTGVAGRAARAVGLPALTGPFVFGVVGMVASAIVIAVFLRPDPLLVAREAAVAARGGYVAPTSTKWSRVREVARTRTGVAAGAAALALAHAVMIAVMVMTPLHMHHGGATLEIIGVVISAHVLGMFAFAPVVGWAADRFGRPPVLTAGAGVLFASLLLSGTAPAGASWGIGAGLFLLGLGWSFCTVAASTLLSESAPLDARTDVQGAADLVMGLVAAAAGALAGLVMGAFGYAALNVFAALLVTGVATAAEFARRTTGGPLSDDGEPLAL</sequence>
<dbReference type="InterPro" id="IPR036259">
    <property type="entry name" value="MFS_trans_sf"/>
</dbReference>
<keyword evidence="2 5" id="KW-0812">Transmembrane</keyword>
<dbReference type="Gene3D" id="1.20.1250.20">
    <property type="entry name" value="MFS general substrate transporter like domains"/>
    <property type="match status" value="1"/>
</dbReference>
<dbReference type="InterPro" id="IPR011701">
    <property type="entry name" value="MFS"/>
</dbReference>
<feature type="transmembrane region" description="Helical" evidence="5">
    <location>
        <begin position="108"/>
        <end position="129"/>
    </location>
</feature>
<dbReference type="PANTHER" id="PTHR23534">
    <property type="entry name" value="MFS PERMEASE"/>
    <property type="match status" value="1"/>
</dbReference>